<dbReference type="OrthoDB" id="5398515at2759"/>
<feature type="compositionally biased region" description="Polar residues" evidence="1">
    <location>
        <begin position="454"/>
        <end position="466"/>
    </location>
</feature>
<evidence type="ECO:0000313" key="3">
    <source>
        <dbReference type="Proteomes" id="UP000193144"/>
    </source>
</evidence>
<accession>A0A1Y1ZX59</accession>
<evidence type="ECO:0000313" key="2">
    <source>
        <dbReference type="EMBL" id="ORY14833.1"/>
    </source>
</evidence>
<comment type="caution">
    <text evidence="2">The sequence shown here is derived from an EMBL/GenBank/DDBJ whole genome shotgun (WGS) entry which is preliminary data.</text>
</comment>
<sequence length="466" mass="51848">MERTPSPPRRVHTPPAPLHGVKFDSYEPYSPPRRSSRVAAQRPHYQQQLHSPRARSARETTPTPTTSRKAAAARTSSQTFSPPSSPASPFKHTSPRATRRVHLEVGPVEYGSDHAAPTPNRRHLSAMESHAMLPTPAKTPRKRALQSQETLSSTARVLFAPRPATVEEAMPSPRKNRKSRKNLFTLESFAEHADDEGEKIEVYTDSKERVPEVDETEDNPFLSKKGKAKSKANGASPPKTRKRDAKTAKMEEAVSRDEGMIYLFRGRKIFRKFEGLPSNASEEEAEFSGDELRRLVGTEAQRPFTRASIKPRRLFQEQLGPDDADEEAVTDIEVSNAGPSKPKHLARKVRQHEEVATPVKPKFKDALTPATPPSTVRSRHGKKAVVEHPMEIDEEAETPHASADEMETSPAANTRSKNPSPFDSWLRVKPTARKSKKRGGEELQSSHGKRTKSEQNSNSAMSVDSV</sequence>
<dbReference type="AlphaFoldDB" id="A0A1Y1ZX59"/>
<feature type="compositionally biased region" description="Polar residues" evidence="1">
    <location>
        <begin position="145"/>
        <end position="155"/>
    </location>
</feature>
<feature type="region of interest" description="Disordered" evidence="1">
    <location>
        <begin position="1"/>
        <end position="253"/>
    </location>
</feature>
<reference evidence="2 3" key="1">
    <citation type="submission" date="2016-07" db="EMBL/GenBank/DDBJ databases">
        <title>Pervasive Adenine N6-methylation of Active Genes in Fungi.</title>
        <authorList>
            <consortium name="DOE Joint Genome Institute"/>
            <person name="Mondo S.J."/>
            <person name="Dannebaum R.O."/>
            <person name="Kuo R.C."/>
            <person name="Labutti K."/>
            <person name="Haridas S."/>
            <person name="Kuo A."/>
            <person name="Salamov A."/>
            <person name="Ahrendt S.R."/>
            <person name="Lipzen A."/>
            <person name="Sullivan W."/>
            <person name="Andreopoulos W.B."/>
            <person name="Clum A."/>
            <person name="Lindquist E."/>
            <person name="Daum C."/>
            <person name="Ramamoorthy G.K."/>
            <person name="Gryganskyi A."/>
            <person name="Culley D."/>
            <person name="Magnuson J.K."/>
            <person name="James T.Y."/>
            <person name="O'Malley M.A."/>
            <person name="Stajich J.E."/>
            <person name="Spatafora J.W."/>
            <person name="Visel A."/>
            <person name="Grigoriev I.V."/>
        </authorList>
    </citation>
    <scope>NUCLEOTIDE SEQUENCE [LARGE SCALE GENOMIC DNA]</scope>
    <source>
        <strain evidence="2 3">CBS 115471</strain>
    </source>
</reference>
<dbReference type="Proteomes" id="UP000193144">
    <property type="component" value="Unassembled WGS sequence"/>
</dbReference>
<protein>
    <submittedName>
        <fullName evidence="2">Uncharacterized protein</fullName>
    </submittedName>
</protein>
<feature type="region of interest" description="Disordered" evidence="1">
    <location>
        <begin position="332"/>
        <end position="466"/>
    </location>
</feature>
<gene>
    <name evidence="2" type="ORF">BCR34DRAFT_623210</name>
</gene>
<dbReference type="EMBL" id="MCFA01000030">
    <property type="protein sequence ID" value="ORY14833.1"/>
    <property type="molecule type" value="Genomic_DNA"/>
</dbReference>
<evidence type="ECO:0000256" key="1">
    <source>
        <dbReference type="SAM" id="MobiDB-lite"/>
    </source>
</evidence>
<feature type="compositionally biased region" description="Basic residues" evidence="1">
    <location>
        <begin position="341"/>
        <end position="350"/>
    </location>
</feature>
<name>A0A1Y1ZX59_9PLEO</name>
<organism evidence="2 3">
    <name type="scientific">Clohesyomyces aquaticus</name>
    <dbReference type="NCBI Taxonomy" id="1231657"/>
    <lineage>
        <taxon>Eukaryota</taxon>
        <taxon>Fungi</taxon>
        <taxon>Dikarya</taxon>
        <taxon>Ascomycota</taxon>
        <taxon>Pezizomycotina</taxon>
        <taxon>Dothideomycetes</taxon>
        <taxon>Pleosporomycetidae</taxon>
        <taxon>Pleosporales</taxon>
        <taxon>Lindgomycetaceae</taxon>
        <taxon>Clohesyomyces</taxon>
    </lineage>
</organism>
<feature type="compositionally biased region" description="Low complexity" evidence="1">
    <location>
        <begin position="59"/>
        <end position="90"/>
    </location>
</feature>
<feature type="compositionally biased region" description="Basic and acidic residues" evidence="1">
    <location>
        <begin position="199"/>
        <end position="212"/>
    </location>
</feature>
<feature type="compositionally biased region" description="Polar residues" evidence="1">
    <location>
        <begin position="410"/>
        <end position="421"/>
    </location>
</feature>
<proteinExistence type="predicted"/>
<keyword evidence="3" id="KW-1185">Reference proteome</keyword>